<reference evidence="1 2" key="1">
    <citation type="submission" date="2018-08" db="EMBL/GenBank/DDBJ databases">
        <title>Whole Genome Sequences of Two Pseudoalteromonas piscicida Strains, DE1-A and DE2-A, which Exhibit Strong Antibacterial Activity against Vibrio vulnificus.</title>
        <authorList>
            <person name="Richards G.P."/>
            <person name="Needleman D.S."/>
            <person name="Watson M.A."/>
            <person name="Polson S.W."/>
        </authorList>
    </citation>
    <scope>NUCLEOTIDE SEQUENCE [LARGE SCALE GENOMIC DNA]</scope>
    <source>
        <strain evidence="1 2">DE2-A</strain>
    </source>
</reference>
<dbReference type="KEGG" id="ppis:B1L02_11480"/>
<dbReference type="EMBL" id="CP031761">
    <property type="protein sequence ID" value="AXR01724.1"/>
    <property type="molecule type" value="Genomic_DNA"/>
</dbReference>
<proteinExistence type="predicted"/>
<dbReference type="RefSeq" id="WP_088531119.1">
    <property type="nucleotide sequence ID" value="NZ_CP021646.1"/>
</dbReference>
<evidence type="ECO:0000313" key="2">
    <source>
        <dbReference type="Proteomes" id="UP000258102"/>
    </source>
</evidence>
<accession>A0AAD0RHH5</accession>
<sequence>MKKFLLISVILIVVCITAGYFASQRQALPSPELAATPQVTPPILTPTTTPPITPKTVIAQKQSLIESLPLAQAAQTAAAHYEYSISLPPYSQPLGKGDFDRLNPNHFYAVEMPIEENNEQVSLSLNQYRFVHPATIEVSLSGSQFSNATATILDPTSQQTLSTTRLKESDGIWLGAVDGETTWPQELNVVVRAKPSSAKAVALTASIRYYQPSATLLAIAKPYPEQADLIIPLQLEVKQSGTYRIRANLFTPDGTPISHLVEKQKLSEGKQVFNLKAHQSVLAPFSAKSGPSQFTLKTFVIERMSPMPGELAQFGDSKITEYHITDFYFDALEKRPYQPSAAERQRLGYLQKMAGK</sequence>
<dbReference type="AlphaFoldDB" id="A0AAD0RHH5"/>
<protein>
    <submittedName>
        <fullName evidence="1">Uncharacterized protein</fullName>
    </submittedName>
</protein>
<organism evidence="1 2">
    <name type="scientific">Pseudoalteromonas piscicida</name>
    <dbReference type="NCBI Taxonomy" id="43662"/>
    <lineage>
        <taxon>Bacteria</taxon>
        <taxon>Pseudomonadati</taxon>
        <taxon>Pseudomonadota</taxon>
        <taxon>Gammaproteobacteria</taxon>
        <taxon>Alteromonadales</taxon>
        <taxon>Pseudoalteromonadaceae</taxon>
        <taxon>Pseudoalteromonas</taxon>
    </lineage>
</organism>
<name>A0AAD0RHH5_PSEO7</name>
<gene>
    <name evidence="1" type="ORF">D0511_06270</name>
</gene>
<dbReference type="Proteomes" id="UP000258102">
    <property type="component" value="Chromosome 1"/>
</dbReference>
<evidence type="ECO:0000313" key="1">
    <source>
        <dbReference type="EMBL" id="AXR01724.1"/>
    </source>
</evidence>